<dbReference type="Gene3D" id="3.30.870.10">
    <property type="entry name" value="Endonuclease Chain A"/>
    <property type="match status" value="2"/>
</dbReference>
<protein>
    <submittedName>
        <fullName evidence="5">Phospholipase D3</fullName>
    </submittedName>
</protein>
<evidence type="ECO:0000313" key="5">
    <source>
        <dbReference type="RefSeq" id="XP_030380632.1"/>
    </source>
</evidence>
<dbReference type="AlphaFoldDB" id="A0A6J2U0K0"/>
<dbReference type="InterPro" id="IPR001736">
    <property type="entry name" value="PLipase_D/transphosphatidylase"/>
</dbReference>
<dbReference type="Proteomes" id="UP000504634">
    <property type="component" value="Unplaced"/>
</dbReference>
<keyword evidence="2" id="KW-0812">Transmembrane</keyword>
<comment type="similarity">
    <text evidence="1">Belongs to the phospholipase D family.</text>
</comment>
<dbReference type="CTD" id="23646"/>
<proteinExistence type="inferred from homology"/>
<feature type="transmembrane region" description="Helical" evidence="2">
    <location>
        <begin position="21"/>
        <end position="41"/>
    </location>
</feature>
<keyword evidence="2" id="KW-0472">Membrane</keyword>
<feature type="domain" description="PLD phosphodiesterase" evidence="3">
    <location>
        <begin position="182"/>
        <end position="209"/>
    </location>
</feature>
<name>A0A6J2U0K0_DROLE</name>
<evidence type="ECO:0000256" key="2">
    <source>
        <dbReference type="SAM" id="Phobius"/>
    </source>
</evidence>
<reference evidence="5" key="1">
    <citation type="submission" date="2025-08" db="UniProtKB">
        <authorList>
            <consortium name="RefSeq"/>
        </authorList>
    </citation>
    <scope>IDENTIFICATION</scope>
    <source>
        <strain evidence="5">11010-0011.00</strain>
        <tissue evidence="5">Whole body</tissue>
    </source>
</reference>
<sequence length="468" mass="53574">MQQKLLEDDDVEYASYRQRNNTTALLMLLLTTSCLLLFWTACRGQKEVLLRTEAMRDDNIYNCDLQLVESIPIGLNYSAKSPKFLSTFDAWKLLLDKANKSLDLGSFYWSLRGEDVNCNDSSAALGEEIFSRLLQNANNQDNINIRIAQSEPSDISPNLDTKLLANYGAAKVVSINFPKYFGGGVLHTKLWIVDNQHFYLGSANMDWRSLTQVKELGVLAQNCPQLASDVAKIFKAYWYLGSDTNAPIPHKWPYEYSTNYNDQQPMHLNLNMAYAMNGYISNSPPPLTADGRTHDLDAIIKTIENAMDFVYIAVMDYFPLIIYGPKQRFWPYIDNALREAAVERGVAIKMLISWWKHSDPSEDNFLRSLQDLSMERKHVDIQVRRFIVPMDPDQARIPFGRVNHNKYMVTDRIAYIGTSNWSGDYFTDTAGIALVLKDTLASAKNSLRQELQNIFERDWNSPYAHKFS</sequence>
<organism evidence="4 5">
    <name type="scientific">Drosophila lebanonensis</name>
    <name type="common">Fruit fly</name>
    <name type="synonym">Scaptodrosophila lebanonensis</name>
    <dbReference type="NCBI Taxonomy" id="7225"/>
    <lineage>
        <taxon>Eukaryota</taxon>
        <taxon>Metazoa</taxon>
        <taxon>Ecdysozoa</taxon>
        <taxon>Arthropoda</taxon>
        <taxon>Hexapoda</taxon>
        <taxon>Insecta</taxon>
        <taxon>Pterygota</taxon>
        <taxon>Neoptera</taxon>
        <taxon>Endopterygota</taxon>
        <taxon>Diptera</taxon>
        <taxon>Brachycera</taxon>
        <taxon>Muscomorpha</taxon>
        <taxon>Ephydroidea</taxon>
        <taxon>Drosophilidae</taxon>
        <taxon>Scaptodrosophila</taxon>
    </lineage>
</organism>
<dbReference type="InterPro" id="IPR050874">
    <property type="entry name" value="Diverse_PLD-related"/>
</dbReference>
<evidence type="ECO:0000256" key="1">
    <source>
        <dbReference type="ARBA" id="ARBA00008664"/>
    </source>
</evidence>
<dbReference type="PANTHER" id="PTHR10185:SF17">
    <property type="entry name" value="GM01519P-RELATED"/>
    <property type="match status" value="1"/>
</dbReference>
<feature type="domain" description="PLD phosphodiesterase" evidence="3">
    <location>
        <begin position="399"/>
        <end position="425"/>
    </location>
</feature>
<dbReference type="CDD" id="cd09107">
    <property type="entry name" value="PLDc_vPLD3_4_5_like_2"/>
    <property type="match status" value="1"/>
</dbReference>
<dbReference type="OrthoDB" id="1923775at2759"/>
<dbReference type="GO" id="GO:0003824">
    <property type="term" value="F:catalytic activity"/>
    <property type="evidence" value="ECO:0007669"/>
    <property type="project" value="InterPro"/>
</dbReference>
<dbReference type="PROSITE" id="PS51257">
    <property type="entry name" value="PROKAR_LIPOPROTEIN"/>
    <property type="match status" value="1"/>
</dbReference>
<dbReference type="PROSITE" id="PS50035">
    <property type="entry name" value="PLD"/>
    <property type="match status" value="2"/>
</dbReference>
<dbReference type="SMART" id="SM00155">
    <property type="entry name" value="PLDc"/>
    <property type="match status" value="2"/>
</dbReference>
<dbReference type="PANTHER" id="PTHR10185">
    <property type="entry name" value="PHOSPHOLIPASE D - RELATED"/>
    <property type="match status" value="1"/>
</dbReference>
<evidence type="ECO:0000259" key="3">
    <source>
        <dbReference type="PROSITE" id="PS50035"/>
    </source>
</evidence>
<dbReference type="Pfam" id="PF13918">
    <property type="entry name" value="PLDc_3"/>
    <property type="match status" value="1"/>
</dbReference>
<dbReference type="GeneID" id="115628589"/>
<keyword evidence="2" id="KW-1133">Transmembrane helix</keyword>
<dbReference type="CDD" id="cd09106">
    <property type="entry name" value="PLDc_vPLD3_4_5_like_1"/>
    <property type="match status" value="1"/>
</dbReference>
<keyword evidence="4" id="KW-1185">Reference proteome</keyword>
<gene>
    <name evidence="5" type="primary">LOC115628589</name>
</gene>
<accession>A0A6J2U0K0</accession>
<dbReference type="InterPro" id="IPR032803">
    <property type="entry name" value="PLDc_3"/>
</dbReference>
<evidence type="ECO:0000313" key="4">
    <source>
        <dbReference type="Proteomes" id="UP000504634"/>
    </source>
</evidence>
<dbReference type="SUPFAM" id="SSF56024">
    <property type="entry name" value="Phospholipase D/nuclease"/>
    <property type="match status" value="2"/>
</dbReference>
<dbReference type="RefSeq" id="XP_030380632.1">
    <property type="nucleotide sequence ID" value="XM_030524772.1"/>
</dbReference>